<evidence type="ECO:0000313" key="1">
    <source>
        <dbReference type="EMBL" id="KAJ8883999.1"/>
    </source>
</evidence>
<proteinExistence type="predicted"/>
<accession>A0ABQ9HI63</accession>
<organism evidence="1 2">
    <name type="scientific">Dryococelus australis</name>
    <dbReference type="NCBI Taxonomy" id="614101"/>
    <lineage>
        <taxon>Eukaryota</taxon>
        <taxon>Metazoa</taxon>
        <taxon>Ecdysozoa</taxon>
        <taxon>Arthropoda</taxon>
        <taxon>Hexapoda</taxon>
        <taxon>Insecta</taxon>
        <taxon>Pterygota</taxon>
        <taxon>Neoptera</taxon>
        <taxon>Polyneoptera</taxon>
        <taxon>Phasmatodea</taxon>
        <taxon>Verophasmatodea</taxon>
        <taxon>Anareolatae</taxon>
        <taxon>Phasmatidae</taxon>
        <taxon>Eurycanthinae</taxon>
        <taxon>Dryococelus</taxon>
    </lineage>
</organism>
<protein>
    <submittedName>
        <fullName evidence="1">Uncharacterized protein</fullName>
    </submittedName>
</protein>
<dbReference type="EMBL" id="JARBHB010000005">
    <property type="protein sequence ID" value="KAJ8883999.1"/>
    <property type="molecule type" value="Genomic_DNA"/>
</dbReference>
<evidence type="ECO:0000313" key="2">
    <source>
        <dbReference type="Proteomes" id="UP001159363"/>
    </source>
</evidence>
<name>A0ABQ9HI63_9NEOP</name>
<dbReference type="Proteomes" id="UP001159363">
    <property type="component" value="Chromosome 4"/>
</dbReference>
<comment type="caution">
    <text evidence="1">The sequence shown here is derived from an EMBL/GenBank/DDBJ whole genome shotgun (WGS) entry which is preliminary data.</text>
</comment>
<gene>
    <name evidence="1" type="ORF">PR048_015855</name>
</gene>
<sequence>MDRSWLAKVLVNPLTRPDPSGRFCLGGTLSPKSTGTGTPDLGRSSCDYTSYVEESVSGCCGALEAVSSRGRWSH</sequence>
<reference evidence="1 2" key="1">
    <citation type="submission" date="2023-02" db="EMBL/GenBank/DDBJ databases">
        <title>LHISI_Scaffold_Assembly.</title>
        <authorList>
            <person name="Stuart O.P."/>
            <person name="Cleave R."/>
            <person name="Magrath M.J.L."/>
            <person name="Mikheyev A.S."/>
        </authorList>
    </citation>
    <scope>NUCLEOTIDE SEQUENCE [LARGE SCALE GENOMIC DNA]</scope>
    <source>
        <strain evidence="1">Daus_M_001</strain>
        <tissue evidence="1">Leg muscle</tissue>
    </source>
</reference>
<keyword evidence="2" id="KW-1185">Reference proteome</keyword>